<dbReference type="InterPro" id="IPR050595">
    <property type="entry name" value="Bact_response_regulator"/>
</dbReference>
<reference evidence="7 8" key="1">
    <citation type="submission" date="2019-05" db="EMBL/GenBank/DDBJ databases">
        <title>Nakamurella sp. N5BH11, whole genome shotgun sequence.</title>
        <authorList>
            <person name="Tuo L."/>
        </authorList>
    </citation>
    <scope>NUCLEOTIDE SEQUENCE [LARGE SCALE GENOMIC DNA]</scope>
    <source>
        <strain evidence="7 8">N5BH11</strain>
    </source>
</reference>
<evidence type="ECO:0000259" key="6">
    <source>
        <dbReference type="PROSITE" id="PS50110"/>
    </source>
</evidence>
<keyword evidence="8" id="KW-1185">Reference proteome</keyword>
<dbReference type="GO" id="GO:0016137">
    <property type="term" value="P:glycoside metabolic process"/>
    <property type="evidence" value="ECO:0007669"/>
    <property type="project" value="UniProtKB-ARBA"/>
</dbReference>
<keyword evidence="2" id="KW-0862">Zinc</keyword>
<dbReference type="SUPFAM" id="SSF52172">
    <property type="entry name" value="CheY-like"/>
    <property type="match status" value="1"/>
</dbReference>
<evidence type="ECO:0000256" key="5">
    <source>
        <dbReference type="SAM" id="MobiDB-lite"/>
    </source>
</evidence>
<dbReference type="InterPro" id="IPR003737">
    <property type="entry name" value="GlcNAc_PI_deacetylase-related"/>
</dbReference>
<evidence type="ECO:0000256" key="4">
    <source>
        <dbReference type="PROSITE-ProRule" id="PRU00169"/>
    </source>
</evidence>
<dbReference type="InterPro" id="IPR001789">
    <property type="entry name" value="Sig_transdc_resp-reg_receiver"/>
</dbReference>
<dbReference type="SUPFAM" id="SSF102588">
    <property type="entry name" value="LmbE-like"/>
    <property type="match status" value="1"/>
</dbReference>
<evidence type="ECO:0000256" key="3">
    <source>
        <dbReference type="ARBA" id="ARBA00023012"/>
    </source>
</evidence>
<dbReference type="Gene3D" id="3.40.50.10320">
    <property type="entry name" value="LmbE-like"/>
    <property type="match status" value="1"/>
</dbReference>
<dbReference type="PROSITE" id="PS50110">
    <property type="entry name" value="RESPONSE_REGULATORY"/>
    <property type="match status" value="1"/>
</dbReference>
<dbReference type="PANTHER" id="PTHR44591">
    <property type="entry name" value="STRESS RESPONSE REGULATOR PROTEIN 1"/>
    <property type="match status" value="1"/>
</dbReference>
<gene>
    <name evidence="7" type="ORF">FDO65_14000</name>
</gene>
<comment type="caution">
    <text evidence="7">The sequence shown here is derived from an EMBL/GenBank/DDBJ whole genome shotgun (WGS) entry which is preliminary data.</text>
</comment>
<dbReference type="Proteomes" id="UP000306985">
    <property type="component" value="Unassembled WGS sequence"/>
</dbReference>
<dbReference type="Pfam" id="PF02585">
    <property type="entry name" value="PIG-L"/>
    <property type="match status" value="1"/>
</dbReference>
<dbReference type="OrthoDB" id="3514174at2"/>
<evidence type="ECO:0000313" key="8">
    <source>
        <dbReference type="Proteomes" id="UP000306985"/>
    </source>
</evidence>
<feature type="domain" description="Response regulatory" evidence="6">
    <location>
        <begin position="35"/>
        <end position="150"/>
    </location>
</feature>
<evidence type="ECO:0000256" key="2">
    <source>
        <dbReference type="ARBA" id="ARBA00022833"/>
    </source>
</evidence>
<feature type="region of interest" description="Disordered" evidence="5">
    <location>
        <begin position="362"/>
        <end position="390"/>
    </location>
</feature>
<dbReference type="EMBL" id="SZZH01000003">
    <property type="protein sequence ID" value="TKV58634.1"/>
    <property type="molecule type" value="Genomic_DNA"/>
</dbReference>
<proteinExistence type="predicted"/>
<dbReference type="Gene3D" id="3.40.50.2300">
    <property type="match status" value="1"/>
</dbReference>
<evidence type="ECO:0000256" key="1">
    <source>
        <dbReference type="ARBA" id="ARBA00022553"/>
    </source>
</evidence>
<dbReference type="CDD" id="cd00156">
    <property type="entry name" value="REC"/>
    <property type="match status" value="1"/>
</dbReference>
<sequence>MGDCSRPHRLRTLDCTGSGGRCPLIEGGLCVGDLRVLVAEDDRDLAEFARTVLSRRPGVTVMVATDGREALAAVDRGDVDVLFTDIEMPGLTGLDLVGQARRRDPGLPVVMMTAHASVDYAITALRSQVDEFLVKPVSAAQFRSCLDAMTTLRHDRDAAGARPTVLAIGAHPDDVEIGVGGLLAAHRAAGDPVVILTLSRGARGGTADDRQHESLAAAELLGARLFLEDLEDTRISAADPTVSIVERVTREIDPSIVYTHSVHDRHQDHRAVHQAVSVATRRVATLACFQSPSATVDFQPNRFVPIDGFTDTKLALLECFGSQTGIRDYLEPDFVLATARYWSRFGGGRSCEPLEVLRDTSGLISPGRSGRTTAAHEHSPTATATERMTA</sequence>
<dbReference type="InterPro" id="IPR011006">
    <property type="entry name" value="CheY-like_superfamily"/>
</dbReference>
<protein>
    <submittedName>
        <fullName evidence="7">Response regulator</fullName>
    </submittedName>
</protein>
<dbReference type="PANTHER" id="PTHR44591:SF14">
    <property type="entry name" value="PROTEIN PILG"/>
    <property type="match status" value="1"/>
</dbReference>
<evidence type="ECO:0000313" key="7">
    <source>
        <dbReference type="EMBL" id="TKV58634.1"/>
    </source>
</evidence>
<name>A0A4U6QEH8_9ACTN</name>
<feature type="modified residue" description="4-aspartylphosphate" evidence="4">
    <location>
        <position position="85"/>
    </location>
</feature>
<dbReference type="Pfam" id="PF00072">
    <property type="entry name" value="Response_reg"/>
    <property type="match status" value="1"/>
</dbReference>
<feature type="compositionally biased region" description="Polar residues" evidence="5">
    <location>
        <begin position="380"/>
        <end position="390"/>
    </location>
</feature>
<keyword evidence="3" id="KW-0902">Two-component regulatory system</keyword>
<dbReference type="GO" id="GO:0000160">
    <property type="term" value="P:phosphorelay signal transduction system"/>
    <property type="evidence" value="ECO:0007669"/>
    <property type="project" value="UniProtKB-KW"/>
</dbReference>
<keyword evidence="1 4" id="KW-0597">Phosphoprotein</keyword>
<dbReference type="AlphaFoldDB" id="A0A4U6QEH8"/>
<dbReference type="SMART" id="SM00448">
    <property type="entry name" value="REC"/>
    <property type="match status" value="1"/>
</dbReference>
<accession>A0A4U6QEH8</accession>
<dbReference type="InterPro" id="IPR024078">
    <property type="entry name" value="LmbE-like_dom_sf"/>
</dbReference>
<organism evidence="7 8">
    <name type="scientific">Nakamurella flava</name>
    <dbReference type="NCBI Taxonomy" id="2576308"/>
    <lineage>
        <taxon>Bacteria</taxon>
        <taxon>Bacillati</taxon>
        <taxon>Actinomycetota</taxon>
        <taxon>Actinomycetes</taxon>
        <taxon>Nakamurellales</taxon>
        <taxon>Nakamurellaceae</taxon>
        <taxon>Nakamurella</taxon>
    </lineage>
</organism>